<feature type="coiled-coil region" evidence="11">
    <location>
        <begin position="417"/>
        <end position="444"/>
    </location>
</feature>
<keyword evidence="5" id="KW-0813">Transport</keyword>
<evidence type="ECO:0000256" key="2">
    <source>
        <dbReference type="ARBA" id="ARBA00004496"/>
    </source>
</evidence>
<keyword evidence="6" id="KW-0963">Cytoplasm</keyword>
<accession>A0A814VP05</accession>
<evidence type="ECO:0000256" key="6">
    <source>
        <dbReference type="ARBA" id="ARBA00022490"/>
    </source>
</evidence>
<feature type="domain" description="PX" evidence="13">
    <location>
        <begin position="195"/>
        <end position="325"/>
    </location>
</feature>
<comment type="similarity">
    <text evidence="4">Belongs to the sorting nexin family.</text>
</comment>
<dbReference type="PANTHER" id="PTHR10555:SF170">
    <property type="entry name" value="FI18122P1"/>
    <property type="match status" value="1"/>
</dbReference>
<keyword evidence="8" id="KW-0653">Protein transport</keyword>
<dbReference type="InterPro" id="IPR015404">
    <property type="entry name" value="Vps5_C"/>
</dbReference>
<feature type="compositionally biased region" description="Polar residues" evidence="12">
    <location>
        <begin position="101"/>
        <end position="117"/>
    </location>
</feature>
<evidence type="ECO:0000256" key="10">
    <source>
        <dbReference type="ARBA" id="ARBA00023136"/>
    </source>
</evidence>
<evidence type="ECO:0000256" key="7">
    <source>
        <dbReference type="ARBA" id="ARBA00022553"/>
    </source>
</evidence>
<dbReference type="SMART" id="SM00312">
    <property type="entry name" value="PX"/>
    <property type="match status" value="1"/>
</dbReference>
<dbReference type="GO" id="GO:0034498">
    <property type="term" value="P:early endosome to Golgi transport"/>
    <property type="evidence" value="ECO:0007669"/>
    <property type="project" value="TreeGrafter"/>
</dbReference>
<dbReference type="Proteomes" id="UP000663868">
    <property type="component" value="Unassembled WGS sequence"/>
</dbReference>
<comment type="caution">
    <text evidence="14">The sequence shown here is derived from an EMBL/GenBank/DDBJ whole genome shotgun (WGS) entry which is preliminary data.</text>
</comment>
<evidence type="ECO:0000256" key="5">
    <source>
        <dbReference type="ARBA" id="ARBA00022448"/>
    </source>
</evidence>
<dbReference type="GO" id="GO:0005829">
    <property type="term" value="C:cytosol"/>
    <property type="evidence" value="ECO:0007669"/>
    <property type="project" value="GOC"/>
</dbReference>
<evidence type="ECO:0000256" key="4">
    <source>
        <dbReference type="ARBA" id="ARBA00010883"/>
    </source>
</evidence>
<dbReference type="EMBL" id="CAJOBB010000649">
    <property type="protein sequence ID" value="CAF3723467.1"/>
    <property type="molecule type" value="Genomic_DNA"/>
</dbReference>
<comment type="subcellular location">
    <subcellularLocation>
        <location evidence="2">Cytoplasm</location>
    </subcellularLocation>
    <subcellularLocation>
        <location evidence="3">Golgi apparatus</location>
    </subcellularLocation>
    <subcellularLocation>
        <location evidence="1">Membrane</location>
        <topology evidence="1">Peripheral membrane protein</topology>
        <orientation evidence="1">Cytoplasmic side</orientation>
    </subcellularLocation>
</comment>
<evidence type="ECO:0000256" key="12">
    <source>
        <dbReference type="SAM" id="MobiDB-lite"/>
    </source>
</evidence>
<dbReference type="PROSITE" id="PS50195">
    <property type="entry name" value="PX"/>
    <property type="match status" value="1"/>
</dbReference>
<dbReference type="Pfam" id="PF09325">
    <property type="entry name" value="Vps5"/>
    <property type="match status" value="1"/>
</dbReference>
<evidence type="ECO:0000313" key="15">
    <source>
        <dbReference type="EMBL" id="CAF3723467.1"/>
    </source>
</evidence>
<keyword evidence="11" id="KW-0175">Coiled coil</keyword>
<dbReference type="GO" id="GO:0010008">
    <property type="term" value="C:endosome membrane"/>
    <property type="evidence" value="ECO:0007669"/>
    <property type="project" value="TreeGrafter"/>
</dbReference>
<dbReference type="SUPFAM" id="SSF64268">
    <property type="entry name" value="PX domain"/>
    <property type="match status" value="1"/>
</dbReference>
<dbReference type="GO" id="GO:0005794">
    <property type="term" value="C:Golgi apparatus"/>
    <property type="evidence" value="ECO:0007669"/>
    <property type="project" value="UniProtKB-SubCell"/>
</dbReference>
<evidence type="ECO:0000256" key="8">
    <source>
        <dbReference type="ARBA" id="ARBA00022927"/>
    </source>
</evidence>
<evidence type="ECO:0000256" key="11">
    <source>
        <dbReference type="SAM" id="Coils"/>
    </source>
</evidence>
<dbReference type="FunFam" id="1.20.1270.60:FF:000022">
    <property type="entry name" value="Sorting nexin 3 protein"/>
    <property type="match status" value="1"/>
</dbReference>
<evidence type="ECO:0000256" key="3">
    <source>
        <dbReference type="ARBA" id="ARBA00004555"/>
    </source>
</evidence>
<gene>
    <name evidence="14" type="ORF">IZO911_LOCUS27970</name>
    <name evidence="15" type="ORF">KXQ929_LOCUS12564</name>
</gene>
<dbReference type="InterPro" id="IPR036871">
    <property type="entry name" value="PX_dom_sf"/>
</dbReference>
<dbReference type="PANTHER" id="PTHR10555">
    <property type="entry name" value="SORTING NEXIN"/>
    <property type="match status" value="1"/>
</dbReference>
<evidence type="ECO:0000256" key="9">
    <source>
        <dbReference type="ARBA" id="ARBA00023034"/>
    </source>
</evidence>
<evidence type="ECO:0000259" key="13">
    <source>
        <dbReference type="PROSITE" id="PS50195"/>
    </source>
</evidence>
<evidence type="ECO:0000313" key="16">
    <source>
        <dbReference type="Proteomes" id="UP000663860"/>
    </source>
</evidence>
<sequence>MSDDNDQLNAPPDDFGLDDDTKADESLFVSALSPATVDIALSGEEDDEDENPFGDQPPREKTATNTTNIVESAVDNEKNSSPPEKAMTNIDEDDDDIFGVKTTSTNAPLLTTAPSQISVTEPTPSSPPPASTSTSTSANKENTMFDIDSDVKSPTPVRSIPSYDSQISTSTPISKNVLSGTVTTNQPAQKRADHLDIEITVSDPAKVGSGMSSYMTYRITTKTTLSMFKKSEFSVNRRFSDFLGLHAKVVHKHLHSGIIIPSPPEKDSLSMAKVKMSSKEEAVPTDFIDRRRGLLERYLNRLVQNSKLVEDSDVRDFLEISTDLPKSTNTQALSGAGVLRAVTNISNTVTKLGAKTSEQDQWFEEKHNAVLDLHGDLKHIYNHFNTLFSQRKEAGHSLKQFSAAINHLATTEEYTLLSSALIELANLEEKIEQINNEQSLKEYTTITELIKEYVSLLDMVQLAFHERIKIHQQWLHAEDTLKQKRETKTKLEQTPKGADKLPRAEMEIQEWEGKVERGKESFESISSTIKQEMEAFEETRIDDFKKAFNNHLKNALDEQEKILQIWEAYLPEVNKINI</sequence>
<protein>
    <recommendedName>
        <fullName evidence="13">PX domain-containing protein</fullName>
    </recommendedName>
</protein>
<dbReference type="GO" id="GO:0015031">
    <property type="term" value="P:protein transport"/>
    <property type="evidence" value="ECO:0007669"/>
    <property type="project" value="UniProtKB-KW"/>
</dbReference>
<feature type="compositionally biased region" description="Acidic residues" evidence="12">
    <location>
        <begin position="43"/>
        <end position="52"/>
    </location>
</feature>
<dbReference type="Pfam" id="PF00787">
    <property type="entry name" value="PX"/>
    <property type="match status" value="1"/>
</dbReference>
<organism evidence="14 16">
    <name type="scientific">Adineta steineri</name>
    <dbReference type="NCBI Taxonomy" id="433720"/>
    <lineage>
        <taxon>Eukaryota</taxon>
        <taxon>Metazoa</taxon>
        <taxon>Spiralia</taxon>
        <taxon>Gnathifera</taxon>
        <taxon>Rotifera</taxon>
        <taxon>Eurotatoria</taxon>
        <taxon>Bdelloidea</taxon>
        <taxon>Adinetida</taxon>
        <taxon>Adinetidae</taxon>
        <taxon>Adineta</taxon>
    </lineage>
</organism>
<feature type="region of interest" description="Disordered" evidence="12">
    <location>
        <begin position="1"/>
        <end position="22"/>
    </location>
</feature>
<dbReference type="AlphaFoldDB" id="A0A814VP05"/>
<dbReference type="Gene3D" id="1.20.1270.60">
    <property type="entry name" value="Arfaptin homology (AH) domain/BAR domain"/>
    <property type="match status" value="1"/>
</dbReference>
<reference evidence="14" key="1">
    <citation type="submission" date="2021-02" db="EMBL/GenBank/DDBJ databases">
        <authorList>
            <person name="Nowell W R."/>
        </authorList>
    </citation>
    <scope>NUCLEOTIDE SEQUENCE</scope>
</reference>
<evidence type="ECO:0000313" key="14">
    <source>
        <dbReference type="EMBL" id="CAF1189828.1"/>
    </source>
</evidence>
<dbReference type="SUPFAM" id="SSF103657">
    <property type="entry name" value="BAR/IMD domain-like"/>
    <property type="match status" value="1"/>
</dbReference>
<dbReference type="EMBL" id="CAJNOE010000390">
    <property type="protein sequence ID" value="CAF1189828.1"/>
    <property type="molecule type" value="Genomic_DNA"/>
</dbReference>
<evidence type="ECO:0000256" key="1">
    <source>
        <dbReference type="ARBA" id="ARBA00004287"/>
    </source>
</evidence>
<dbReference type="GO" id="GO:0098796">
    <property type="term" value="C:membrane protein complex"/>
    <property type="evidence" value="ECO:0007669"/>
    <property type="project" value="UniProtKB-ARBA"/>
</dbReference>
<name>A0A814VP05_9BILA</name>
<feature type="region of interest" description="Disordered" evidence="12">
    <location>
        <begin position="38"/>
        <end position="168"/>
    </location>
</feature>
<dbReference type="InterPro" id="IPR001683">
    <property type="entry name" value="PX_dom"/>
</dbReference>
<dbReference type="InterPro" id="IPR027267">
    <property type="entry name" value="AH/BAR_dom_sf"/>
</dbReference>
<dbReference type="Gene3D" id="3.30.1520.10">
    <property type="entry name" value="Phox-like domain"/>
    <property type="match status" value="1"/>
</dbReference>
<keyword evidence="9" id="KW-0333">Golgi apparatus</keyword>
<keyword evidence="7" id="KW-0597">Phosphoprotein</keyword>
<dbReference type="Proteomes" id="UP000663860">
    <property type="component" value="Unassembled WGS sequence"/>
</dbReference>
<proteinExistence type="inferred from homology"/>
<keyword evidence="10" id="KW-0472">Membrane</keyword>
<dbReference type="GO" id="GO:0035091">
    <property type="term" value="F:phosphatidylinositol binding"/>
    <property type="evidence" value="ECO:0007669"/>
    <property type="project" value="InterPro"/>
</dbReference>
<dbReference type="FunFam" id="3.30.1520.10:FF:000016">
    <property type="entry name" value="Sorting nexin 2"/>
    <property type="match status" value="1"/>
</dbReference>